<dbReference type="Pfam" id="PF21088">
    <property type="entry name" value="MS_channel_1st"/>
    <property type="match status" value="1"/>
</dbReference>
<organism evidence="11 12">
    <name type="scientific">Microlunatus parietis</name>
    <dbReference type="NCBI Taxonomy" id="682979"/>
    <lineage>
        <taxon>Bacteria</taxon>
        <taxon>Bacillati</taxon>
        <taxon>Actinomycetota</taxon>
        <taxon>Actinomycetes</taxon>
        <taxon>Propionibacteriales</taxon>
        <taxon>Propionibacteriaceae</taxon>
        <taxon>Microlunatus</taxon>
    </lineage>
</organism>
<feature type="domain" description="Mechanosensitive ion channel MscS" evidence="9">
    <location>
        <begin position="126"/>
        <end position="190"/>
    </location>
</feature>
<dbReference type="GO" id="GO:0005886">
    <property type="term" value="C:plasma membrane"/>
    <property type="evidence" value="ECO:0007669"/>
    <property type="project" value="UniProtKB-SubCell"/>
</dbReference>
<dbReference type="AlphaFoldDB" id="A0A7Y9I528"/>
<dbReference type="SUPFAM" id="SSF50182">
    <property type="entry name" value="Sm-like ribonucleoproteins"/>
    <property type="match status" value="1"/>
</dbReference>
<gene>
    <name evidence="11" type="ORF">BKA15_001479</name>
</gene>
<evidence type="ECO:0000256" key="2">
    <source>
        <dbReference type="ARBA" id="ARBA00008017"/>
    </source>
</evidence>
<dbReference type="InterPro" id="IPR006685">
    <property type="entry name" value="MscS_channel_2nd"/>
</dbReference>
<evidence type="ECO:0000313" key="11">
    <source>
        <dbReference type="EMBL" id="NYE70150.1"/>
    </source>
</evidence>
<reference evidence="11 12" key="1">
    <citation type="submission" date="2020-07" db="EMBL/GenBank/DDBJ databases">
        <title>Sequencing the genomes of 1000 actinobacteria strains.</title>
        <authorList>
            <person name="Klenk H.-P."/>
        </authorList>
    </citation>
    <scope>NUCLEOTIDE SEQUENCE [LARGE SCALE GENOMIC DNA]</scope>
    <source>
        <strain evidence="11 12">DSM 22083</strain>
    </source>
</reference>
<dbReference type="InterPro" id="IPR045276">
    <property type="entry name" value="YbiO_bact"/>
</dbReference>
<evidence type="ECO:0000256" key="3">
    <source>
        <dbReference type="ARBA" id="ARBA00022475"/>
    </source>
</evidence>
<keyword evidence="4 8" id="KW-0812">Transmembrane</keyword>
<dbReference type="Proteomes" id="UP000569914">
    <property type="component" value="Unassembled WGS sequence"/>
</dbReference>
<feature type="transmembrane region" description="Helical" evidence="8">
    <location>
        <begin position="12"/>
        <end position="34"/>
    </location>
</feature>
<dbReference type="SUPFAM" id="SSF82861">
    <property type="entry name" value="Mechanosensitive channel protein MscS (YggB), transmembrane region"/>
    <property type="match status" value="1"/>
</dbReference>
<dbReference type="PANTHER" id="PTHR30460">
    <property type="entry name" value="MODERATE CONDUCTANCE MECHANOSENSITIVE CHANNEL YBIO"/>
    <property type="match status" value="1"/>
</dbReference>
<evidence type="ECO:0000256" key="1">
    <source>
        <dbReference type="ARBA" id="ARBA00004651"/>
    </source>
</evidence>
<dbReference type="InterPro" id="IPR010920">
    <property type="entry name" value="LSM_dom_sf"/>
</dbReference>
<comment type="caution">
    <text evidence="11">The sequence shown here is derived from an EMBL/GenBank/DDBJ whole genome shotgun (WGS) entry which is preliminary data.</text>
</comment>
<dbReference type="PANTHER" id="PTHR30460:SF0">
    <property type="entry name" value="MODERATE CONDUCTANCE MECHANOSENSITIVE CHANNEL YBIO"/>
    <property type="match status" value="1"/>
</dbReference>
<accession>A0A7Y9I528</accession>
<evidence type="ECO:0000259" key="10">
    <source>
        <dbReference type="Pfam" id="PF21088"/>
    </source>
</evidence>
<proteinExistence type="inferred from homology"/>
<dbReference type="GO" id="GO:0008381">
    <property type="term" value="F:mechanosensitive monoatomic ion channel activity"/>
    <property type="evidence" value="ECO:0007669"/>
    <property type="project" value="InterPro"/>
</dbReference>
<keyword evidence="12" id="KW-1185">Reference proteome</keyword>
<dbReference type="RefSeq" id="WP_179749400.1">
    <property type="nucleotide sequence ID" value="NZ_JACCBU010000001.1"/>
</dbReference>
<dbReference type="InterPro" id="IPR023408">
    <property type="entry name" value="MscS_beta-dom_sf"/>
</dbReference>
<name>A0A7Y9I528_9ACTN</name>
<keyword evidence="3" id="KW-1003">Cell membrane</keyword>
<feature type="transmembrane region" description="Helical" evidence="8">
    <location>
        <begin position="106"/>
        <end position="128"/>
    </location>
</feature>
<comment type="subcellular location">
    <subcellularLocation>
        <location evidence="1">Cell membrane</location>
        <topology evidence="1">Multi-pass membrane protein</topology>
    </subcellularLocation>
</comment>
<dbReference type="Gene3D" id="1.10.287.1260">
    <property type="match status" value="1"/>
</dbReference>
<dbReference type="InterPro" id="IPR049142">
    <property type="entry name" value="MS_channel_1st"/>
</dbReference>
<dbReference type="InterPro" id="IPR011014">
    <property type="entry name" value="MscS_channel_TM-2"/>
</dbReference>
<feature type="region of interest" description="Disordered" evidence="7">
    <location>
        <begin position="188"/>
        <end position="212"/>
    </location>
</feature>
<evidence type="ECO:0000259" key="9">
    <source>
        <dbReference type="Pfam" id="PF00924"/>
    </source>
</evidence>
<keyword evidence="6 8" id="KW-0472">Membrane</keyword>
<keyword evidence="5 8" id="KW-1133">Transmembrane helix</keyword>
<evidence type="ECO:0000256" key="7">
    <source>
        <dbReference type="SAM" id="MobiDB-lite"/>
    </source>
</evidence>
<evidence type="ECO:0000256" key="4">
    <source>
        <dbReference type="ARBA" id="ARBA00022692"/>
    </source>
</evidence>
<evidence type="ECO:0000256" key="5">
    <source>
        <dbReference type="ARBA" id="ARBA00022989"/>
    </source>
</evidence>
<dbReference type="Gene3D" id="2.30.30.60">
    <property type="match status" value="1"/>
</dbReference>
<evidence type="ECO:0000313" key="12">
    <source>
        <dbReference type="Proteomes" id="UP000569914"/>
    </source>
</evidence>
<dbReference type="FunFam" id="2.30.30.60:FF:000001">
    <property type="entry name" value="MscS Mechanosensitive ion channel"/>
    <property type="match status" value="1"/>
</dbReference>
<comment type="similarity">
    <text evidence="2">Belongs to the MscS (TC 1.A.23) family.</text>
</comment>
<evidence type="ECO:0000256" key="8">
    <source>
        <dbReference type="SAM" id="Phobius"/>
    </source>
</evidence>
<sequence>MPDWFPTNVADVVVFAPLRIAFLIIVALVIRYVAHRLIDRSVRKSINATPKQRNRAIEALTVPARLPAERRAQRIQALGSLTKSVTTVVILVITVIMILTELGFNVTTIIAGTSLIGVTLAFGLQNIVKDFLSGVFMLIEDQLGVGDFVDLEKASGTVEEIGLRVTQLRDDDGTVWYVRNGEVLRVGNYSQGGPGRPPEPAEAEADQPDEAT</sequence>
<protein>
    <submittedName>
        <fullName evidence="11">Small conductance mechanosensitive channel</fullName>
    </submittedName>
</protein>
<feature type="domain" description="Mechanosensitive ion channel transmembrane helices 2/3" evidence="10">
    <location>
        <begin position="85"/>
        <end position="125"/>
    </location>
</feature>
<evidence type="ECO:0000256" key="6">
    <source>
        <dbReference type="ARBA" id="ARBA00023136"/>
    </source>
</evidence>
<feature type="transmembrane region" description="Helical" evidence="8">
    <location>
        <begin position="80"/>
        <end position="100"/>
    </location>
</feature>
<dbReference type="EMBL" id="JACCBU010000001">
    <property type="protein sequence ID" value="NYE70150.1"/>
    <property type="molecule type" value="Genomic_DNA"/>
</dbReference>
<feature type="compositionally biased region" description="Acidic residues" evidence="7">
    <location>
        <begin position="201"/>
        <end position="212"/>
    </location>
</feature>
<dbReference type="Pfam" id="PF00924">
    <property type="entry name" value="MS_channel_2nd"/>
    <property type="match status" value="1"/>
</dbReference>